<dbReference type="Proteomes" id="UP000233551">
    <property type="component" value="Unassembled WGS sequence"/>
</dbReference>
<protein>
    <submittedName>
        <fullName evidence="1">Uncharacterized protein</fullName>
    </submittedName>
</protein>
<proteinExistence type="predicted"/>
<dbReference type="AlphaFoldDB" id="A0A2I0KWM6"/>
<organism evidence="1 2">
    <name type="scientific">Punica granatum</name>
    <name type="common">Pomegranate</name>
    <dbReference type="NCBI Taxonomy" id="22663"/>
    <lineage>
        <taxon>Eukaryota</taxon>
        <taxon>Viridiplantae</taxon>
        <taxon>Streptophyta</taxon>
        <taxon>Embryophyta</taxon>
        <taxon>Tracheophyta</taxon>
        <taxon>Spermatophyta</taxon>
        <taxon>Magnoliopsida</taxon>
        <taxon>eudicotyledons</taxon>
        <taxon>Gunneridae</taxon>
        <taxon>Pentapetalae</taxon>
        <taxon>rosids</taxon>
        <taxon>malvids</taxon>
        <taxon>Myrtales</taxon>
        <taxon>Lythraceae</taxon>
        <taxon>Punica</taxon>
    </lineage>
</organism>
<sequence>MRSIDRGPPYHPHKTRKVKTLAYLSHKGLYLRLRGVKKVVQRWKMTRKGLLDVQMAGQPENDPRMAQNGTTMKEEGERFWALFPVVHGYKEALGAG</sequence>
<name>A0A2I0KWM6_PUNGR</name>
<evidence type="ECO:0000313" key="1">
    <source>
        <dbReference type="EMBL" id="PKI72858.1"/>
    </source>
</evidence>
<gene>
    <name evidence="1" type="ORF">CRG98_006726</name>
</gene>
<reference evidence="1 2" key="1">
    <citation type="submission" date="2017-11" db="EMBL/GenBank/DDBJ databases">
        <title>De-novo sequencing of pomegranate (Punica granatum L.) genome.</title>
        <authorList>
            <person name="Akparov Z."/>
            <person name="Amiraslanov A."/>
            <person name="Hajiyeva S."/>
            <person name="Abbasov M."/>
            <person name="Kaur K."/>
            <person name="Hamwieh A."/>
            <person name="Solovyev V."/>
            <person name="Salamov A."/>
            <person name="Braich B."/>
            <person name="Kosarev P."/>
            <person name="Mahmoud A."/>
            <person name="Hajiyev E."/>
            <person name="Babayeva S."/>
            <person name="Izzatullayeva V."/>
            <person name="Mammadov A."/>
            <person name="Mammadov A."/>
            <person name="Sharifova S."/>
            <person name="Ojaghi J."/>
            <person name="Eynullazada K."/>
            <person name="Bayramov B."/>
            <person name="Abdulazimova A."/>
            <person name="Shahmuradov I."/>
        </authorList>
    </citation>
    <scope>NUCLEOTIDE SEQUENCE [LARGE SCALE GENOMIC DNA]</scope>
    <source>
        <strain evidence="2">cv. AG2017</strain>
        <tissue evidence="1">Leaf</tissue>
    </source>
</reference>
<accession>A0A2I0KWM6</accession>
<evidence type="ECO:0000313" key="2">
    <source>
        <dbReference type="Proteomes" id="UP000233551"/>
    </source>
</evidence>
<comment type="caution">
    <text evidence="1">The sequence shown here is derived from an EMBL/GenBank/DDBJ whole genome shotgun (WGS) entry which is preliminary data.</text>
</comment>
<dbReference type="EMBL" id="PGOL01000306">
    <property type="protein sequence ID" value="PKI72858.1"/>
    <property type="molecule type" value="Genomic_DNA"/>
</dbReference>
<keyword evidence="2" id="KW-1185">Reference proteome</keyword>